<keyword evidence="3" id="KW-0472">Membrane</keyword>
<dbReference type="GO" id="GO:0016746">
    <property type="term" value="F:acyltransferase activity"/>
    <property type="evidence" value="ECO:0007669"/>
    <property type="project" value="UniProtKB-KW"/>
</dbReference>
<dbReference type="PANTHER" id="PTHR33393">
    <property type="entry name" value="POLYGLUTAMINE SYNTHESIS ACCESSORY PROTEIN RV0574C-RELATED"/>
    <property type="match status" value="1"/>
</dbReference>
<dbReference type="InterPro" id="IPR002656">
    <property type="entry name" value="Acyl_transf_3_dom"/>
</dbReference>
<dbReference type="Proteomes" id="UP000478836">
    <property type="component" value="Unassembled WGS sequence"/>
</dbReference>
<dbReference type="InterPro" id="IPR052169">
    <property type="entry name" value="CW_Biosynth-Accessory"/>
</dbReference>
<protein>
    <submittedName>
        <fullName evidence="5">Acyltransferase family protein</fullName>
    </submittedName>
</protein>
<feature type="transmembrane region" description="Helical" evidence="3">
    <location>
        <begin position="389"/>
        <end position="407"/>
    </location>
</feature>
<gene>
    <name evidence="5" type="ORF">F6A08_01595</name>
</gene>
<sequence length="743" mass="79268">MNRSHDHSTSRRLRTTTKRRVSVSEGSPAPVSRVAWGDAAKGLLIVLVVFWHVVLKTYLQVDWRIGIPIPGVWGLASDMIWPFLMPLFLFLSGYFAADALQRPWAAVLRPRVLRFLYLYLLWTLIHMAAMWAFPDFPTLVPRSVSEFVEALTISPPNTWYLYALALYFLVAKGLDRVPRWLLIAVAGAASVAVAAGLVDVVSNRGSLLYNLVFFLVGAYLAPRIRSFTARPRRLVAAVLIAGYLMAYALMRVTGTELMPGVWPAVSVLGVAMGLAVAPLLPGVRLLGPVLTWLGARTLPIYLIHMPLLVLVDAALVGPLSDSGNAVQLVAAVLLPVVLTGGLVAACVLLARLTDRDGAAWLWDLPHRRSVAVSTGASALRGRGPWRTPVAVLVLGALGAGLAAAAAVPARPAEIPDAAGARAGEVSIGATGDILLYDVGHGIPDDRGRTYFDDVRSWFTQDLVTGNLEQAITDDTGYDKCGGSDSCLAFRSEPDAAGHLRGFDILNQANNHSHDYGREGFDETRDLLRDVGIDAVGERNEIVTTRIGGVTVAMVGFAPYGGFNRVTDLRHVRQVVRAAAAQADIVIVHAHMGAEGPDADAVTPGTEVMFGENRGDPIAFAHVAVDAGADLVIGHGPHVLRGAELYRGRLIAYSLGNFGGGGVFGAEEETRYGAYLSVTLRADGTLVDGGLRSVRFDFAGGAPQPDPTGRAAELMNERGRRDFPTTAAIVDGDGSLILPSSRGG</sequence>
<comment type="similarity">
    <text evidence="1">Belongs to the CapA family.</text>
</comment>
<evidence type="ECO:0000313" key="6">
    <source>
        <dbReference type="Proteomes" id="UP000478836"/>
    </source>
</evidence>
<feature type="transmembrane region" description="Helical" evidence="3">
    <location>
        <begin position="234"/>
        <end position="250"/>
    </location>
</feature>
<feature type="transmembrane region" description="Helical" evidence="3">
    <location>
        <begin position="153"/>
        <end position="171"/>
    </location>
</feature>
<evidence type="ECO:0000313" key="5">
    <source>
        <dbReference type="EMBL" id="KAB1866545.1"/>
    </source>
</evidence>
<keyword evidence="6" id="KW-1185">Reference proteome</keyword>
<dbReference type="Pfam" id="PF09587">
    <property type="entry name" value="PGA_cap"/>
    <property type="match status" value="1"/>
</dbReference>
<feature type="transmembrane region" description="Helical" evidence="3">
    <location>
        <begin position="79"/>
        <end position="100"/>
    </location>
</feature>
<feature type="transmembrane region" description="Helical" evidence="3">
    <location>
        <begin position="207"/>
        <end position="222"/>
    </location>
</feature>
<dbReference type="EMBL" id="WAAO01000001">
    <property type="protein sequence ID" value="KAB1866545.1"/>
    <property type="molecule type" value="Genomic_DNA"/>
</dbReference>
<feature type="transmembrane region" description="Helical" evidence="3">
    <location>
        <begin position="298"/>
        <end position="319"/>
    </location>
</feature>
<dbReference type="Pfam" id="PF01757">
    <property type="entry name" value="Acyl_transf_3"/>
    <property type="match status" value="1"/>
</dbReference>
<dbReference type="PANTHER" id="PTHR33393:SF11">
    <property type="entry name" value="POLYGLUTAMINE SYNTHESIS ACCESSORY PROTEIN RV0574C-RELATED"/>
    <property type="match status" value="1"/>
</dbReference>
<accession>A0ABQ6V7Z2</accession>
<dbReference type="InterPro" id="IPR029052">
    <property type="entry name" value="Metallo-depent_PP-like"/>
</dbReference>
<comment type="caution">
    <text evidence="5">The sequence shown here is derived from an EMBL/GenBank/DDBJ whole genome shotgun (WGS) entry which is preliminary data.</text>
</comment>
<keyword evidence="5" id="KW-0012">Acyltransferase</keyword>
<dbReference type="SMART" id="SM00854">
    <property type="entry name" value="PGA_cap"/>
    <property type="match status" value="1"/>
</dbReference>
<feature type="domain" description="Capsule synthesis protein CapA" evidence="4">
    <location>
        <begin position="426"/>
        <end position="661"/>
    </location>
</feature>
<feature type="region of interest" description="Disordered" evidence="2">
    <location>
        <begin position="1"/>
        <end position="29"/>
    </location>
</feature>
<feature type="transmembrane region" description="Helical" evidence="3">
    <location>
        <begin position="262"/>
        <end position="286"/>
    </location>
</feature>
<dbReference type="SUPFAM" id="SSF56300">
    <property type="entry name" value="Metallo-dependent phosphatases"/>
    <property type="match status" value="1"/>
</dbReference>
<feature type="transmembrane region" description="Helical" evidence="3">
    <location>
        <begin position="325"/>
        <end position="350"/>
    </location>
</feature>
<reference evidence="6" key="1">
    <citation type="submission" date="2019-09" db="EMBL/GenBank/DDBJ databases">
        <title>Whole genome sequencing of Microbacterium maritypicum.</title>
        <authorList>
            <person name="Lenchi N."/>
        </authorList>
    </citation>
    <scope>NUCLEOTIDE SEQUENCE [LARGE SCALE GENOMIC DNA]</scope>
    <source>
        <strain evidence="6">G1</strain>
    </source>
</reference>
<feature type="transmembrane region" description="Helical" evidence="3">
    <location>
        <begin position="112"/>
        <end position="133"/>
    </location>
</feature>
<feature type="transmembrane region" description="Helical" evidence="3">
    <location>
        <begin position="42"/>
        <end position="59"/>
    </location>
</feature>
<evidence type="ECO:0000256" key="2">
    <source>
        <dbReference type="SAM" id="MobiDB-lite"/>
    </source>
</evidence>
<dbReference type="InterPro" id="IPR019079">
    <property type="entry name" value="Capsule_synth_CapA"/>
</dbReference>
<proteinExistence type="inferred from homology"/>
<feature type="transmembrane region" description="Helical" evidence="3">
    <location>
        <begin position="180"/>
        <end position="201"/>
    </location>
</feature>
<name>A0ABQ6V7Z2_9MICO</name>
<evidence type="ECO:0000256" key="3">
    <source>
        <dbReference type="SAM" id="Phobius"/>
    </source>
</evidence>
<evidence type="ECO:0000259" key="4">
    <source>
        <dbReference type="SMART" id="SM00854"/>
    </source>
</evidence>
<feature type="compositionally biased region" description="Basic residues" evidence="2">
    <location>
        <begin position="10"/>
        <end position="21"/>
    </location>
</feature>
<dbReference type="CDD" id="cd07381">
    <property type="entry name" value="MPP_CapA"/>
    <property type="match status" value="1"/>
</dbReference>
<keyword evidence="5" id="KW-0808">Transferase</keyword>
<organism evidence="5 6">
    <name type="scientific">Microbacterium algeriense</name>
    <dbReference type="NCBI Taxonomy" id="2615184"/>
    <lineage>
        <taxon>Bacteria</taxon>
        <taxon>Bacillati</taxon>
        <taxon>Actinomycetota</taxon>
        <taxon>Actinomycetes</taxon>
        <taxon>Micrococcales</taxon>
        <taxon>Microbacteriaceae</taxon>
        <taxon>Microbacterium</taxon>
    </lineage>
</organism>
<evidence type="ECO:0000256" key="1">
    <source>
        <dbReference type="ARBA" id="ARBA00005662"/>
    </source>
</evidence>
<keyword evidence="3" id="KW-1133">Transmembrane helix</keyword>
<keyword evidence="3" id="KW-0812">Transmembrane</keyword>
<dbReference type="Gene3D" id="3.60.21.10">
    <property type="match status" value="1"/>
</dbReference>